<protein>
    <submittedName>
        <fullName evidence="2">Uncharacterized protein</fullName>
    </submittedName>
</protein>
<keyword evidence="1" id="KW-0812">Transmembrane</keyword>
<organism evidence="2 3">
    <name type="scientific">Carpinus fangiana</name>
    <dbReference type="NCBI Taxonomy" id="176857"/>
    <lineage>
        <taxon>Eukaryota</taxon>
        <taxon>Viridiplantae</taxon>
        <taxon>Streptophyta</taxon>
        <taxon>Embryophyta</taxon>
        <taxon>Tracheophyta</taxon>
        <taxon>Spermatophyta</taxon>
        <taxon>Magnoliopsida</taxon>
        <taxon>eudicotyledons</taxon>
        <taxon>Gunneridae</taxon>
        <taxon>Pentapetalae</taxon>
        <taxon>rosids</taxon>
        <taxon>fabids</taxon>
        <taxon>Fagales</taxon>
        <taxon>Betulaceae</taxon>
        <taxon>Carpinus</taxon>
    </lineage>
</organism>
<keyword evidence="3" id="KW-1185">Reference proteome</keyword>
<feature type="transmembrane region" description="Helical" evidence="1">
    <location>
        <begin position="6"/>
        <end position="28"/>
    </location>
</feature>
<evidence type="ECO:0000256" key="1">
    <source>
        <dbReference type="SAM" id="Phobius"/>
    </source>
</evidence>
<gene>
    <name evidence="2" type="ORF">FH972_002026</name>
</gene>
<proteinExistence type="predicted"/>
<keyword evidence="1" id="KW-1133">Transmembrane helix</keyword>
<sequence>MVWCTGLYACVVVQCSCFEFLLAAYRLLIEGEKKGLKADLTALLVVQCDHFKSLLDLTSHQRKRRRFAERINGHLREDLN</sequence>
<reference evidence="2 3" key="1">
    <citation type="submission" date="2019-06" db="EMBL/GenBank/DDBJ databases">
        <title>A chromosomal-level reference genome of Carpinus fangiana (Coryloideae, Betulaceae).</title>
        <authorList>
            <person name="Yang X."/>
            <person name="Wang Z."/>
            <person name="Zhang L."/>
            <person name="Hao G."/>
            <person name="Liu J."/>
            <person name="Yang Y."/>
        </authorList>
    </citation>
    <scope>NUCLEOTIDE SEQUENCE [LARGE SCALE GENOMIC DNA]</scope>
    <source>
        <strain evidence="2">Cfa_2016G</strain>
        <tissue evidence="2">Leaf</tissue>
    </source>
</reference>
<accession>A0A5N6QE34</accession>
<name>A0A5N6QE34_9ROSI</name>
<evidence type="ECO:0000313" key="2">
    <source>
        <dbReference type="EMBL" id="KAE7997385.1"/>
    </source>
</evidence>
<dbReference type="EMBL" id="CM017321">
    <property type="protein sequence ID" value="KAE7997385.1"/>
    <property type="molecule type" value="Genomic_DNA"/>
</dbReference>
<dbReference type="Proteomes" id="UP000327013">
    <property type="component" value="Chromosome 1"/>
</dbReference>
<dbReference type="AlphaFoldDB" id="A0A5N6QE34"/>
<evidence type="ECO:0000313" key="3">
    <source>
        <dbReference type="Proteomes" id="UP000327013"/>
    </source>
</evidence>
<keyword evidence="1" id="KW-0472">Membrane</keyword>